<evidence type="ECO:0000313" key="2">
    <source>
        <dbReference type="Proteomes" id="UP000735302"/>
    </source>
</evidence>
<dbReference type="EMBL" id="BLXT01004662">
    <property type="protein sequence ID" value="GFO16435.1"/>
    <property type="molecule type" value="Genomic_DNA"/>
</dbReference>
<keyword evidence="2" id="KW-1185">Reference proteome</keyword>
<dbReference type="AlphaFoldDB" id="A0AAV4B759"/>
<protein>
    <submittedName>
        <fullName evidence="1">Uncharacterized protein</fullName>
    </submittedName>
</protein>
<reference evidence="1 2" key="1">
    <citation type="journal article" date="2021" name="Elife">
        <title>Chloroplast acquisition without the gene transfer in kleptoplastic sea slugs, Plakobranchus ocellatus.</title>
        <authorList>
            <person name="Maeda T."/>
            <person name="Takahashi S."/>
            <person name="Yoshida T."/>
            <person name="Shimamura S."/>
            <person name="Takaki Y."/>
            <person name="Nagai Y."/>
            <person name="Toyoda A."/>
            <person name="Suzuki Y."/>
            <person name="Arimoto A."/>
            <person name="Ishii H."/>
            <person name="Satoh N."/>
            <person name="Nishiyama T."/>
            <person name="Hasebe M."/>
            <person name="Maruyama T."/>
            <person name="Minagawa J."/>
            <person name="Obokata J."/>
            <person name="Shigenobu S."/>
        </authorList>
    </citation>
    <scope>NUCLEOTIDE SEQUENCE [LARGE SCALE GENOMIC DNA]</scope>
</reference>
<dbReference type="Proteomes" id="UP000735302">
    <property type="component" value="Unassembled WGS sequence"/>
</dbReference>
<comment type="caution">
    <text evidence="1">The sequence shown here is derived from an EMBL/GenBank/DDBJ whole genome shotgun (WGS) entry which is preliminary data.</text>
</comment>
<accession>A0AAV4B759</accession>
<name>A0AAV4B759_9GAST</name>
<evidence type="ECO:0000313" key="1">
    <source>
        <dbReference type="EMBL" id="GFO16435.1"/>
    </source>
</evidence>
<sequence length="92" mass="9734">MTHHLCPVESSPFRFIHKPEREENKHCHQHYAKLAILMGIHDDEDDDIDDNANNTSVTAAVAITAAATATAAIAADGSNGDGGAAVATTTFF</sequence>
<gene>
    <name evidence="1" type="ORF">PoB_004294000</name>
</gene>
<proteinExistence type="predicted"/>
<organism evidence="1 2">
    <name type="scientific">Plakobranchus ocellatus</name>
    <dbReference type="NCBI Taxonomy" id="259542"/>
    <lineage>
        <taxon>Eukaryota</taxon>
        <taxon>Metazoa</taxon>
        <taxon>Spiralia</taxon>
        <taxon>Lophotrochozoa</taxon>
        <taxon>Mollusca</taxon>
        <taxon>Gastropoda</taxon>
        <taxon>Heterobranchia</taxon>
        <taxon>Euthyneura</taxon>
        <taxon>Panpulmonata</taxon>
        <taxon>Sacoglossa</taxon>
        <taxon>Placobranchoidea</taxon>
        <taxon>Plakobranchidae</taxon>
        <taxon>Plakobranchus</taxon>
    </lineage>
</organism>